<proteinExistence type="predicted"/>
<gene>
    <name evidence="2" type="ORF">ACFQ5D_23240</name>
</gene>
<feature type="chain" id="PRO_5045615375" evidence="1">
    <location>
        <begin position="27"/>
        <end position="120"/>
    </location>
</feature>
<sequence length="120" mass="12839">MKKIFGFGVSFLLAFVLLVIPSTASAGPARPISDVQILSVTQSGSTGVIAVRTQGQLNYNNILVDVNGSRISITNISKRPTNDGGWLFSLTVNLANAPKVGILNVTINNRMGSMFNFRIN</sequence>
<name>A0ABW4DJI5_9BACL</name>
<reference evidence="3" key="1">
    <citation type="journal article" date="2019" name="Int. J. Syst. Evol. Microbiol.">
        <title>The Global Catalogue of Microorganisms (GCM) 10K type strain sequencing project: providing services to taxonomists for standard genome sequencing and annotation.</title>
        <authorList>
            <consortium name="The Broad Institute Genomics Platform"/>
            <consortium name="The Broad Institute Genome Sequencing Center for Infectious Disease"/>
            <person name="Wu L."/>
            <person name="Ma J."/>
        </authorList>
    </citation>
    <scope>NUCLEOTIDE SEQUENCE [LARGE SCALE GENOMIC DNA]</scope>
    <source>
        <strain evidence="3">CCM 9147</strain>
    </source>
</reference>
<organism evidence="2 3">
    <name type="scientific">Paenibacillus farraposensis</name>
    <dbReference type="NCBI Taxonomy" id="2807095"/>
    <lineage>
        <taxon>Bacteria</taxon>
        <taxon>Bacillati</taxon>
        <taxon>Bacillota</taxon>
        <taxon>Bacilli</taxon>
        <taxon>Bacillales</taxon>
        <taxon>Paenibacillaceae</taxon>
        <taxon>Paenibacillus</taxon>
    </lineage>
</organism>
<accession>A0ABW4DJI5</accession>
<evidence type="ECO:0000313" key="2">
    <source>
        <dbReference type="EMBL" id="MFD1464172.1"/>
    </source>
</evidence>
<feature type="signal peptide" evidence="1">
    <location>
        <begin position="1"/>
        <end position="26"/>
    </location>
</feature>
<protein>
    <submittedName>
        <fullName evidence="2">Uncharacterized protein</fullName>
    </submittedName>
</protein>
<comment type="caution">
    <text evidence="2">The sequence shown here is derived from an EMBL/GenBank/DDBJ whole genome shotgun (WGS) entry which is preliminary data.</text>
</comment>
<dbReference type="Proteomes" id="UP001597340">
    <property type="component" value="Unassembled WGS sequence"/>
</dbReference>
<keyword evidence="1" id="KW-0732">Signal</keyword>
<evidence type="ECO:0000256" key="1">
    <source>
        <dbReference type="SAM" id="SignalP"/>
    </source>
</evidence>
<keyword evidence="3" id="KW-1185">Reference proteome</keyword>
<dbReference type="RefSeq" id="WP_229525616.1">
    <property type="nucleotide sequence ID" value="NZ_JAFFQR010000105.1"/>
</dbReference>
<dbReference type="EMBL" id="JBHTNZ010000079">
    <property type="protein sequence ID" value="MFD1464172.1"/>
    <property type="molecule type" value="Genomic_DNA"/>
</dbReference>
<evidence type="ECO:0000313" key="3">
    <source>
        <dbReference type="Proteomes" id="UP001597340"/>
    </source>
</evidence>